<dbReference type="STRING" id="1193518.BN13_380002"/>
<evidence type="ECO:0000313" key="2">
    <source>
        <dbReference type="EMBL" id="CCI53351.1"/>
    </source>
</evidence>
<sequence>MIDFNNPSGPVMSSPRSLAALTSCAIAAFSDGVAVDDERRLLASLGIELTLVIVSVISDQPSRQPTLACQVRTTVRRTVPLADGETPVLIDQPEDALHAPWIEEYLVDRLRQLRGSRQYLFATRSPALVVSADSEQLITMRATAGRGEVEACGSLERHDLNRLALHHLEGGKTPLARRTRKLDVSLASERKAGKKPKDGGQGLVSLVR</sequence>
<gene>
    <name evidence="2" type="ORF">BN13_380002</name>
</gene>
<reference evidence="2 3" key="1">
    <citation type="journal article" date="2013" name="ISME J.">
        <title>A metabolic model for members of the genus Tetrasphaera involved in enhanced biological phosphorus removal.</title>
        <authorList>
            <person name="Kristiansen R."/>
            <person name="Nguyen H.T.T."/>
            <person name="Saunders A.M."/>
            <person name="Nielsen J.L."/>
            <person name="Wimmer R."/>
            <person name="Le V.Q."/>
            <person name="McIlroy S.J."/>
            <person name="Petrovski S."/>
            <person name="Seviour R.J."/>
            <person name="Calteau A."/>
            <person name="Nielsen K.L."/>
            <person name="Nielsen P.H."/>
        </authorList>
    </citation>
    <scope>NUCLEOTIDE SEQUENCE [LARGE SCALE GENOMIC DNA]</scope>
    <source>
        <strain evidence="2 3">Ben 74</strain>
    </source>
</reference>
<evidence type="ECO:0000313" key="3">
    <source>
        <dbReference type="Proteomes" id="UP000035720"/>
    </source>
</evidence>
<feature type="compositionally biased region" description="Basic and acidic residues" evidence="1">
    <location>
        <begin position="188"/>
        <end position="198"/>
    </location>
</feature>
<proteinExistence type="predicted"/>
<accession>A0A077M7S9</accession>
<comment type="caution">
    <text evidence="2">The sequence shown here is derived from an EMBL/GenBank/DDBJ whole genome shotgun (WGS) entry which is preliminary data.</text>
</comment>
<feature type="region of interest" description="Disordered" evidence="1">
    <location>
        <begin position="187"/>
        <end position="208"/>
    </location>
</feature>
<dbReference type="AlphaFoldDB" id="A0A077M7S9"/>
<keyword evidence="3" id="KW-1185">Reference proteome</keyword>
<organism evidence="2 3">
    <name type="scientific">Nostocoides jenkinsii Ben 74</name>
    <dbReference type="NCBI Taxonomy" id="1193518"/>
    <lineage>
        <taxon>Bacteria</taxon>
        <taxon>Bacillati</taxon>
        <taxon>Actinomycetota</taxon>
        <taxon>Actinomycetes</taxon>
        <taxon>Micrococcales</taxon>
        <taxon>Intrasporangiaceae</taxon>
        <taxon>Nostocoides</taxon>
    </lineage>
</organism>
<dbReference type="EMBL" id="CAJC01000148">
    <property type="protein sequence ID" value="CCI53351.1"/>
    <property type="molecule type" value="Genomic_DNA"/>
</dbReference>
<dbReference type="Proteomes" id="UP000035720">
    <property type="component" value="Unassembled WGS sequence"/>
</dbReference>
<protein>
    <submittedName>
        <fullName evidence="2">Uncharacterized protein</fullName>
    </submittedName>
</protein>
<evidence type="ECO:0000256" key="1">
    <source>
        <dbReference type="SAM" id="MobiDB-lite"/>
    </source>
</evidence>
<name>A0A077M7S9_9MICO</name>